<protein>
    <submittedName>
        <fullName evidence="1">Uncharacterized protein</fullName>
    </submittedName>
</protein>
<dbReference type="RefSeq" id="WP_251881039.1">
    <property type="nucleotide sequence ID" value="NZ_CP082276.1"/>
</dbReference>
<dbReference type="Proteomes" id="UP001056255">
    <property type="component" value="Chromosome II"/>
</dbReference>
<keyword evidence="2" id="KW-1185">Reference proteome</keyword>
<proteinExistence type="predicted"/>
<dbReference type="EMBL" id="CP082276">
    <property type="protein sequence ID" value="USH04842.1"/>
    <property type="molecule type" value="Genomic_DNA"/>
</dbReference>
<gene>
    <name evidence="1" type="ORF">K6Q96_24385</name>
</gene>
<name>A0ABY4X0V0_9GAMM</name>
<reference evidence="1" key="1">
    <citation type="submission" date="2021-08" db="EMBL/GenBank/DDBJ databases">
        <authorList>
            <person name="Sakaguchi M."/>
            <person name="Kikuchi T."/>
            <person name="Urbanczyk H."/>
        </authorList>
    </citation>
    <scope>NUCLEOTIDE SEQUENCE</scope>
    <source>
        <strain evidence="1">020920N</strain>
    </source>
</reference>
<evidence type="ECO:0000313" key="2">
    <source>
        <dbReference type="Proteomes" id="UP001056255"/>
    </source>
</evidence>
<organism evidence="1 2">
    <name type="scientific">Grimontia kaedaensis</name>
    <dbReference type="NCBI Taxonomy" id="2872157"/>
    <lineage>
        <taxon>Bacteria</taxon>
        <taxon>Pseudomonadati</taxon>
        <taxon>Pseudomonadota</taxon>
        <taxon>Gammaproteobacteria</taxon>
        <taxon>Vibrionales</taxon>
        <taxon>Vibrionaceae</taxon>
        <taxon>Grimontia</taxon>
    </lineage>
</organism>
<accession>A0ABY4X0V0</accession>
<sequence>MQATSGEGDNQVTMTLVNIPLDSAKGLKTWEGPSVVYNLSTNEGLLHNLEELEESLKSQEFAVTLSTSDTNWAWGKTWSPNDSFTMTRLGARYFGIVPFEGPNPFGSL</sequence>
<evidence type="ECO:0000313" key="1">
    <source>
        <dbReference type="EMBL" id="USH04842.1"/>
    </source>
</evidence>